<dbReference type="KEGG" id="bnn:FOA43_002133"/>
<dbReference type="GO" id="GO:0035925">
    <property type="term" value="F:mRNA 3'-UTR AU-rich region binding"/>
    <property type="evidence" value="ECO:0007669"/>
    <property type="project" value="TreeGrafter"/>
</dbReference>
<dbReference type="InterPro" id="IPR036291">
    <property type="entry name" value="NAD(P)-bd_dom_sf"/>
</dbReference>
<dbReference type="SUPFAM" id="SSF51735">
    <property type="entry name" value="NAD(P)-binding Rossmann-fold domains"/>
    <property type="match status" value="1"/>
</dbReference>
<evidence type="ECO:0000256" key="3">
    <source>
        <dbReference type="ARBA" id="ARBA00043088"/>
    </source>
</evidence>
<dbReference type="GeneID" id="62195534"/>
<feature type="domain" description="Enoyl reductase (ER)" evidence="5">
    <location>
        <begin position="21"/>
        <end position="337"/>
    </location>
</feature>
<dbReference type="Proteomes" id="UP000662931">
    <property type="component" value="Chromosome 2"/>
</dbReference>
<protein>
    <recommendedName>
        <fullName evidence="4">Probable quinone oxidoreductase</fullName>
    </recommendedName>
    <alternativeName>
        <fullName evidence="3">NADPH:quinone reductase</fullName>
    </alternativeName>
</protein>
<dbReference type="InterPro" id="IPR002364">
    <property type="entry name" value="Quin_OxRdtase/zeta-crystal_CS"/>
</dbReference>
<dbReference type="OrthoDB" id="48317at2759"/>
<evidence type="ECO:0000313" key="7">
    <source>
        <dbReference type="Proteomes" id="UP000662931"/>
    </source>
</evidence>
<proteinExistence type="predicted"/>
<keyword evidence="7" id="KW-1185">Reference proteome</keyword>
<dbReference type="FunFam" id="3.40.50.720:FF:000053">
    <property type="entry name" value="Quinone oxidoreductase 1"/>
    <property type="match status" value="1"/>
</dbReference>
<keyword evidence="2" id="KW-0560">Oxidoreductase</keyword>
<dbReference type="PANTHER" id="PTHR48106:SF13">
    <property type="entry name" value="QUINONE OXIDOREDUCTASE-RELATED"/>
    <property type="match status" value="1"/>
</dbReference>
<dbReference type="GO" id="GO:0005829">
    <property type="term" value="C:cytosol"/>
    <property type="evidence" value="ECO:0007669"/>
    <property type="project" value="TreeGrafter"/>
</dbReference>
<organism evidence="6 7">
    <name type="scientific">Eeniella nana</name>
    <name type="common">Yeast</name>
    <name type="synonym">Brettanomyces nanus</name>
    <dbReference type="NCBI Taxonomy" id="13502"/>
    <lineage>
        <taxon>Eukaryota</taxon>
        <taxon>Fungi</taxon>
        <taxon>Dikarya</taxon>
        <taxon>Ascomycota</taxon>
        <taxon>Saccharomycotina</taxon>
        <taxon>Pichiomycetes</taxon>
        <taxon>Pichiales</taxon>
        <taxon>Pichiaceae</taxon>
        <taxon>Brettanomyces</taxon>
    </lineage>
</organism>
<dbReference type="InterPro" id="IPR013154">
    <property type="entry name" value="ADH-like_N"/>
</dbReference>
<evidence type="ECO:0000256" key="2">
    <source>
        <dbReference type="ARBA" id="ARBA00023002"/>
    </source>
</evidence>
<evidence type="ECO:0000256" key="4">
    <source>
        <dbReference type="ARBA" id="ARBA00070796"/>
    </source>
</evidence>
<evidence type="ECO:0000256" key="1">
    <source>
        <dbReference type="ARBA" id="ARBA00022857"/>
    </source>
</evidence>
<dbReference type="RefSeq" id="XP_038778362.1">
    <property type="nucleotide sequence ID" value="XM_038922434.1"/>
</dbReference>
<dbReference type="Gene3D" id="3.40.50.720">
    <property type="entry name" value="NAD(P)-binding Rossmann-like Domain"/>
    <property type="match status" value="1"/>
</dbReference>
<name>A0A875RUP6_EENNA</name>
<dbReference type="AlphaFoldDB" id="A0A875RUP6"/>
<dbReference type="EMBL" id="CP064813">
    <property type="protein sequence ID" value="QPG74797.1"/>
    <property type="molecule type" value="Genomic_DNA"/>
</dbReference>
<keyword evidence="1" id="KW-0521">NADP</keyword>
<sequence>MSSIPSSIPSSQKVVLFNKTGGPEVLEYVDFAIPKIADNELLIKNRYAGINYIEGYFRTGLYPAKTPYVLGREATGVVVRVGSAVKGFQQGDKVTYLSGSTFAQYTKYPAVGNLIKLDAKADDEKMKLYSASLIQGLTALTFINEAYNVQPDDYILVTAAAGGVGLILDQLLSKQKKAHVIAIASTDAKLQKAKEAGAEYLLNSSKLSQDQLVAKIMEFTKNKGVSASFDSVGKDTAELSLAVLARKGTFVSFGNSSGAVPPLNISRLAKKNLKVLRPLLFGYIAEPEEFRYYLQKLFDLIDNKQLNISIYKVYPLSEYKTAVKELEGRKTSGKLLLEIPQ</sequence>
<dbReference type="SUPFAM" id="SSF50129">
    <property type="entry name" value="GroES-like"/>
    <property type="match status" value="1"/>
</dbReference>
<dbReference type="Gene3D" id="3.90.180.10">
    <property type="entry name" value="Medium-chain alcohol dehydrogenases, catalytic domain"/>
    <property type="match status" value="1"/>
</dbReference>
<dbReference type="GO" id="GO:0070402">
    <property type="term" value="F:NADPH binding"/>
    <property type="evidence" value="ECO:0007669"/>
    <property type="project" value="TreeGrafter"/>
</dbReference>
<dbReference type="InterPro" id="IPR020843">
    <property type="entry name" value="ER"/>
</dbReference>
<reference evidence="6" key="1">
    <citation type="submission" date="2020-10" db="EMBL/GenBank/DDBJ databases">
        <authorList>
            <person name="Roach M.J.R."/>
        </authorList>
    </citation>
    <scope>NUCLEOTIDE SEQUENCE</scope>
    <source>
        <strain evidence="6">CBS 1945</strain>
    </source>
</reference>
<dbReference type="Pfam" id="PF08240">
    <property type="entry name" value="ADH_N"/>
    <property type="match status" value="1"/>
</dbReference>
<dbReference type="Pfam" id="PF00107">
    <property type="entry name" value="ADH_zinc_N"/>
    <property type="match status" value="1"/>
</dbReference>
<dbReference type="SMART" id="SM00829">
    <property type="entry name" value="PKS_ER"/>
    <property type="match status" value="1"/>
</dbReference>
<gene>
    <name evidence="6" type="ORF">FOA43_002133</name>
</gene>
<dbReference type="GO" id="GO:0003960">
    <property type="term" value="F:quinone reductase (NADPH) activity"/>
    <property type="evidence" value="ECO:0007669"/>
    <property type="project" value="InterPro"/>
</dbReference>
<evidence type="ECO:0000313" key="6">
    <source>
        <dbReference type="EMBL" id="QPG74797.1"/>
    </source>
</evidence>
<dbReference type="InterPro" id="IPR013149">
    <property type="entry name" value="ADH-like_C"/>
</dbReference>
<dbReference type="GO" id="GO:0008270">
    <property type="term" value="F:zinc ion binding"/>
    <property type="evidence" value="ECO:0007669"/>
    <property type="project" value="InterPro"/>
</dbReference>
<dbReference type="InterPro" id="IPR047618">
    <property type="entry name" value="QOR-like"/>
</dbReference>
<accession>A0A875RUP6</accession>
<dbReference type="InterPro" id="IPR011032">
    <property type="entry name" value="GroES-like_sf"/>
</dbReference>
<dbReference type="CDD" id="cd05286">
    <property type="entry name" value="QOR2"/>
    <property type="match status" value="1"/>
</dbReference>
<dbReference type="PROSITE" id="PS01162">
    <property type="entry name" value="QOR_ZETA_CRYSTAL"/>
    <property type="match status" value="1"/>
</dbReference>
<evidence type="ECO:0000259" key="5">
    <source>
        <dbReference type="SMART" id="SM00829"/>
    </source>
</evidence>
<dbReference type="PANTHER" id="PTHR48106">
    <property type="entry name" value="QUINONE OXIDOREDUCTASE PIG3-RELATED"/>
    <property type="match status" value="1"/>
</dbReference>